<dbReference type="InterPro" id="IPR001460">
    <property type="entry name" value="PCN-bd_Tpept"/>
</dbReference>
<evidence type="ECO:0000259" key="14">
    <source>
        <dbReference type="Pfam" id="PF00905"/>
    </source>
</evidence>
<dbReference type="GO" id="GO:0071972">
    <property type="term" value="F:peptidoglycan L,D-transpeptidase activity"/>
    <property type="evidence" value="ECO:0007669"/>
    <property type="project" value="TreeGrafter"/>
</dbReference>
<keyword evidence="10 13" id="KW-1133">Transmembrane helix</keyword>
<keyword evidence="12" id="KW-0961">Cell wall biogenesis/degradation</keyword>
<evidence type="ECO:0000256" key="9">
    <source>
        <dbReference type="ARBA" id="ARBA00022984"/>
    </source>
</evidence>
<dbReference type="SUPFAM" id="SSF56601">
    <property type="entry name" value="beta-lactamase/transpeptidase-like"/>
    <property type="match status" value="1"/>
</dbReference>
<keyword evidence="9" id="KW-0573">Peptidoglycan synthesis</keyword>
<evidence type="ECO:0000256" key="10">
    <source>
        <dbReference type="ARBA" id="ARBA00022989"/>
    </source>
</evidence>
<evidence type="ECO:0000256" key="6">
    <source>
        <dbReference type="ARBA" id="ARBA00022692"/>
    </source>
</evidence>
<dbReference type="GO" id="GO:0008360">
    <property type="term" value="P:regulation of cell shape"/>
    <property type="evidence" value="ECO:0007669"/>
    <property type="project" value="UniProtKB-KW"/>
</dbReference>
<dbReference type="Gene3D" id="3.40.710.10">
    <property type="entry name" value="DD-peptidase/beta-lactamase superfamily"/>
    <property type="match status" value="1"/>
</dbReference>
<feature type="domain" description="Penicillin-binding protein transpeptidase" evidence="14">
    <location>
        <begin position="255"/>
        <end position="583"/>
    </location>
</feature>
<dbReference type="InterPro" id="IPR005311">
    <property type="entry name" value="PBP_dimer"/>
</dbReference>
<dbReference type="GO" id="GO:0006508">
    <property type="term" value="P:proteolysis"/>
    <property type="evidence" value="ECO:0007669"/>
    <property type="project" value="UniProtKB-KW"/>
</dbReference>
<dbReference type="EMBL" id="VSSQ01000042">
    <property type="protein sequence ID" value="MPL68544.1"/>
    <property type="molecule type" value="Genomic_DNA"/>
</dbReference>
<evidence type="ECO:0000256" key="13">
    <source>
        <dbReference type="SAM" id="Phobius"/>
    </source>
</evidence>
<sequence length="593" mass="67376">MNIRLNIVYVIILAIAFTLLSRVYFLSIKSNTYYDELSKNNYIKRMYKVPVRGIIEDRNGEPLALNKIGFSISIKPHLRSLKYQEKLESIVDVIVKHFPQYDKNKLLKEYKRNDSAYNHEFIEIIDFIPYEEFFPKYTILASNEDLKIEPSSKRFYPYNETAAHIIGYVGRASKLEILNNEIAVHSGIVGKNGLEKFYNSKLQGELGYKDVKVNALNQEIEVLEEKDASTNNNIEISIDIKLQRYLQELFDGKSGSIVVMDARNGEIIAAASFPEYDSNIFARGISQNEWNQMRNDFNHPFTNKIINGLYPPGSVIKMGVALSFLENGIPENFTVNCSGSLPIGNRNFRCWKTTGHGNINFRSAIAESCDDFFYKGSLKLGINKISHTLDKLGFGQLTGIDQINEFMGVNPNKEWKEKKFNKPWYVGETVITSIGQGNMLTTPLQIARYTAFIATGKLPKPHLYKANYEEPKELDIPEKHIDLMRKGMYDVSYGDRGTARRYITSKVPIASKTGTAQVVSIPQSEKVRMKESELEYFQRSHAWITTYGPFKNPKYVVTVVQEHGGGGGSATGGVASKIFDKLYELGYITQDEL</sequence>
<dbReference type="Gene3D" id="3.30.1390.30">
    <property type="entry name" value="Penicillin-binding protein 2a, domain 3"/>
    <property type="match status" value="1"/>
</dbReference>
<dbReference type="Gene3D" id="3.90.1310.10">
    <property type="entry name" value="Penicillin-binding protein 2a (Domain 2)"/>
    <property type="match status" value="1"/>
</dbReference>
<keyword evidence="6 13" id="KW-0812">Transmembrane</keyword>
<protein>
    <submittedName>
        <fullName evidence="16">Peptidoglycan D,D-transpeptidase MrdA</fullName>
        <ecNumber evidence="16">3.4.16.4</ecNumber>
    </submittedName>
</protein>
<evidence type="ECO:0000256" key="5">
    <source>
        <dbReference type="ARBA" id="ARBA00022670"/>
    </source>
</evidence>
<feature type="domain" description="Penicillin-binding protein dimerisation" evidence="15">
    <location>
        <begin position="50"/>
        <end position="223"/>
    </location>
</feature>
<evidence type="ECO:0000259" key="15">
    <source>
        <dbReference type="Pfam" id="PF03717"/>
    </source>
</evidence>
<keyword evidence="5" id="KW-0645">Protease</keyword>
<dbReference type="PANTHER" id="PTHR30627:SF2">
    <property type="entry name" value="PEPTIDOGLYCAN D,D-TRANSPEPTIDASE MRDA"/>
    <property type="match status" value="1"/>
</dbReference>
<accession>A0A644TNS1</accession>
<dbReference type="Pfam" id="PF03717">
    <property type="entry name" value="PBP_dimer"/>
    <property type="match status" value="1"/>
</dbReference>
<evidence type="ECO:0000256" key="1">
    <source>
        <dbReference type="ARBA" id="ARBA00004167"/>
    </source>
</evidence>
<name>A0A644TNS1_9ZZZZ</name>
<reference evidence="16" key="1">
    <citation type="submission" date="2019-08" db="EMBL/GenBank/DDBJ databases">
        <authorList>
            <person name="Kucharzyk K."/>
            <person name="Murdoch R.W."/>
            <person name="Higgins S."/>
            <person name="Loffler F."/>
        </authorList>
    </citation>
    <scope>NUCLEOTIDE SEQUENCE</scope>
</reference>
<keyword evidence="8" id="KW-0133">Cell shape</keyword>
<evidence type="ECO:0000256" key="2">
    <source>
        <dbReference type="ARBA" id="ARBA00004236"/>
    </source>
</evidence>
<keyword evidence="11 13" id="KW-0472">Membrane</keyword>
<evidence type="ECO:0000313" key="16">
    <source>
        <dbReference type="EMBL" id="MPL68544.1"/>
    </source>
</evidence>
<dbReference type="GO" id="GO:0008658">
    <property type="term" value="F:penicillin binding"/>
    <property type="evidence" value="ECO:0007669"/>
    <property type="project" value="InterPro"/>
</dbReference>
<dbReference type="NCBIfam" id="TIGR03423">
    <property type="entry name" value="pbp2_mrdA"/>
    <property type="match status" value="1"/>
</dbReference>
<dbReference type="InterPro" id="IPR012338">
    <property type="entry name" value="Beta-lactam/transpept-like"/>
</dbReference>
<dbReference type="AlphaFoldDB" id="A0A644TNS1"/>
<dbReference type="SUPFAM" id="SSF56519">
    <property type="entry name" value="Penicillin binding protein dimerisation domain"/>
    <property type="match status" value="1"/>
</dbReference>
<evidence type="ECO:0000256" key="12">
    <source>
        <dbReference type="ARBA" id="ARBA00023316"/>
    </source>
</evidence>
<keyword evidence="16" id="KW-0121">Carboxypeptidase</keyword>
<dbReference type="InterPro" id="IPR036138">
    <property type="entry name" value="PBP_dimer_sf"/>
</dbReference>
<keyword evidence="4" id="KW-0997">Cell inner membrane</keyword>
<dbReference type="PANTHER" id="PTHR30627">
    <property type="entry name" value="PEPTIDOGLYCAN D,D-TRANSPEPTIDASE"/>
    <property type="match status" value="1"/>
</dbReference>
<feature type="transmembrane region" description="Helical" evidence="13">
    <location>
        <begin position="7"/>
        <end position="25"/>
    </location>
</feature>
<gene>
    <name evidence="16" type="primary">mrdA_6</name>
    <name evidence="16" type="ORF">SDC9_14272</name>
</gene>
<evidence type="ECO:0000256" key="3">
    <source>
        <dbReference type="ARBA" id="ARBA00022475"/>
    </source>
</evidence>
<evidence type="ECO:0000256" key="8">
    <source>
        <dbReference type="ARBA" id="ARBA00022960"/>
    </source>
</evidence>
<dbReference type="FunFam" id="3.40.710.10:FF:000024">
    <property type="entry name" value="Penicillin-binding protein 2"/>
    <property type="match status" value="1"/>
</dbReference>
<dbReference type="GO" id="GO:0009252">
    <property type="term" value="P:peptidoglycan biosynthetic process"/>
    <property type="evidence" value="ECO:0007669"/>
    <property type="project" value="UniProtKB-KW"/>
</dbReference>
<dbReference type="GO" id="GO:0071555">
    <property type="term" value="P:cell wall organization"/>
    <property type="evidence" value="ECO:0007669"/>
    <property type="project" value="UniProtKB-KW"/>
</dbReference>
<dbReference type="EC" id="3.4.16.4" evidence="16"/>
<evidence type="ECO:0000256" key="7">
    <source>
        <dbReference type="ARBA" id="ARBA00022801"/>
    </source>
</evidence>
<dbReference type="GO" id="GO:0009002">
    <property type="term" value="F:serine-type D-Ala-D-Ala carboxypeptidase activity"/>
    <property type="evidence" value="ECO:0007669"/>
    <property type="project" value="UniProtKB-EC"/>
</dbReference>
<evidence type="ECO:0000256" key="11">
    <source>
        <dbReference type="ARBA" id="ARBA00023136"/>
    </source>
</evidence>
<comment type="subcellular location">
    <subcellularLocation>
        <location evidence="2">Cell membrane</location>
    </subcellularLocation>
    <subcellularLocation>
        <location evidence="1">Membrane</location>
        <topology evidence="1">Single-pass membrane protein</topology>
    </subcellularLocation>
</comment>
<proteinExistence type="predicted"/>
<dbReference type="InterPro" id="IPR017790">
    <property type="entry name" value="Penicillin-binding_protein_2"/>
</dbReference>
<comment type="caution">
    <text evidence="16">The sequence shown here is derived from an EMBL/GenBank/DDBJ whole genome shotgun (WGS) entry which is preliminary data.</text>
</comment>
<keyword evidence="3" id="KW-1003">Cell membrane</keyword>
<evidence type="ECO:0000256" key="4">
    <source>
        <dbReference type="ARBA" id="ARBA00022519"/>
    </source>
</evidence>
<dbReference type="Pfam" id="PF00905">
    <property type="entry name" value="Transpeptidase"/>
    <property type="match status" value="1"/>
</dbReference>
<dbReference type="InterPro" id="IPR050515">
    <property type="entry name" value="Beta-lactam/transpept"/>
</dbReference>
<keyword evidence="7 16" id="KW-0378">Hydrolase</keyword>
<dbReference type="GO" id="GO:0005886">
    <property type="term" value="C:plasma membrane"/>
    <property type="evidence" value="ECO:0007669"/>
    <property type="project" value="UniProtKB-SubCell"/>
</dbReference>
<organism evidence="16">
    <name type="scientific">bioreactor metagenome</name>
    <dbReference type="NCBI Taxonomy" id="1076179"/>
    <lineage>
        <taxon>unclassified sequences</taxon>
        <taxon>metagenomes</taxon>
        <taxon>ecological metagenomes</taxon>
    </lineage>
</organism>